<evidence type="ECO:0000313" key="2">
    <source>
        <dbReference type="Proteomes" id="UP001143330"/>
    </source>
</evidence>
<dbReference type="Gene3D" id="3.90.550.20">
    <property type="match status" value="1"/>
</dbReference>
<accession>A0A9W6JXU1</accession>
<comment type="caution">
    <text evidence="1">The sequence shown here is derived from an EMBL/GenBank/DDBJ whole genome shotgun (WGS) entry which is preliminary data.</text>
</comment>
<reference evidence="1" key="1">
    <citation type="journal article" date="2014" name="Int. J. Syst. Evol. Microbiol.">
        <title>Complete genome sequence of Corynebacterium casei LMG S-19264T (=DSM 44701T), isolated from a smear-ripened cheese.</title>
        <authorList>
            <consortium name="US DOE Joint Genome Institute (JGI-PGF)"/>
            <person name="Walter F."/>
            <person name="Albersmeier A."/>
            <person name="Kalinowski J."/>
            <person name="Ruckert C."/>
        </authorList>
    </citation>
    <scope>NUCLEOTIDE SEQUENCE</scope>
    <source>
        <strain evidence="1">VKM B-2789</strain>
    </source>
</reference>
<dbReference type="AlphaFoldDB" id="A0A9W6JXU1"/>
<dbReference type="Proteomes" id="UP001143330">
    <property type="component" value="Unassembled WGS sequence"/>
</dbReference>
<reference evidence="1" key="2">
    <citation type="submission" date="2023-01" db="EMBL/GenBank/DDBJ databases">
        <authorList>
            <person name="Sun Q."/>
            <person name="Evtushenko L."/>
        </authorList>
    </citation>
    <scope>NUCLEOTIDE SEQUENCE</scope>
    <source>
        <strain evidence="1">VKM B-2789</strain>
    </source>
</reference>
<evidence type="ECO:0000313" key="1">
    <source>
        <dbReference type="EMBL" id="GLK83363.1"/>
    </source>
</evidence>
<gene>
    <name evidence="1" type="ORF">GCM10017653_14320</name>
</gene>
<dbReference type="EMBL" id="BSFM01000006">
    <property type="protein sequence ID" value="GLK83363.1"/>
    <property type="molecule type" value="Genomic_DNA"/>
</dbReference>
<protein>
    <recommendedName>
        <fullName evidence="3">Galactosyltransferase Lgt5</fullName>
    </recommendedName>
</protein>
<dbReference type="SUPFAM" id="SSF53448">
    <property type="entry name" value="Nucleotide-diphospho-sugar transferases"/>
    <property type="match status" value="1"/>
</dbReference>
<dbReference type="RefSeq" id="WP_213366912.1">
    <property type="nucleotide sequence ID" value="NZ_BSFM01000006.1"/>
</dbReference>
<sequence length="277" mass="31440">MPFGFLMPVHAFWIGPALGPMARACLASFVRAGHPVTLHSYQRPHDLPPGVAFADATRLVPPERIIRHRETGSYALFANVFRYRLLQRYDCLYVDCDVYCLKPVERAAYLLGWEDDVHINGAVLRLPKDSALLRALNAVADDPTPIPPWLPEELQAELRENARQGRPTSVQDMPWGVLGPRAITWLAKDCGVDGKALPTEAFYPLHYTQVHRLLDPELTVEDLVTPRTQCLHLYNEMLRRLDLSAVPPSSPLGRMLAAPELVPSRWDRLRQGFLWRR</sequence>
<organism evidence="1 2">
    <name type="scientific">Ancylobacter defluvii</name>
    <dbReference type="NCBI Taxonomy" id="1282440"/>
    <lineage>
        <taxon>Bacteria</taxon>
        <taxon>Pseudomonadati</taxon>
        <taxon>Pseudomonadota</taxon>
        <taxon>Alphaproteobacteria</taxon>
        <taxon>Hyphomicrobiales</taxon>
        <taxon>Xanthobacteraceae</taxon>
        <taxon>Ancylobacter</taxon>
    </lineage>
</organism>
<keyword evidence="2" id="KW-1185">Reference proteome</keyword>
<name>A0A9W6JXU1_9HYPH</name>
<evidence type="ECO:0008006" key="3">
    <source>
        <dbReference type="Google" id="ProtNLM"/>
    </source>
</evidence>
<dbReference type="InterPro" id="IPR029044">
    <property type="entry name" value="Nucleotide-diphossugar_trans"/>
</dbReference>
<proteinExistence type="predicted"/>